<sequence>MLSHFTRSVSRSAITSRALSTVVPGVGKGKTSTGLVGLAVDHDALPKIIEKYTALIDKVSSMPETAQYRINIEKIANHRINAAKSFPDDPEKVEELCNCGQVEELVQQADDEMQVAEMYLKNRWWEIVREAEIDYEPAQKEGGEHGDVEWDSKTE</sequence>
<comment type="similarity">
    <text evidence="2">Belongs to the complex I NDUFA5 subunit family.</text>
</comment>
<dbReference type="Proteomes" id="UP001054902">
    <property type="component" value="Unassembled WGS sequence"/>
</dbReference>
<evidence type="ECO:0000256" key="3">
    <source>
        <dbReference type="ARBA" id="ARBA00022448"/>
    </source>
</evidence>
<feature type="region of interest" description="Disordered" evidence="9">
    <location>
        <begin position="136"/>
        <end position="155"/>
    </location>
</feature>
<reference evidence="10 11" key="1">
    <citation type="journal article" date="2021" name="Sci. Rep.">
        <title>The genome of the diatom Chaetoceros tenuissimus carries an ancient integrated fragment of an extant virus.</title>
        <authorList>
            <person name="Hongo Y."/>
            <person name="Kimura K."/>
            <person name="Takaki Y."/>
            <person name="Yoshida Y."/>
            <person name="Baba S."/>
            <person name="Kobayashi G."/>
            <person name="Nagasaki K."/>
            <person name="Hano T."/>
            <person name="Tomaru Y."/>
        </authorList>
    </citation>
    <scope>NUCLEOTIDE SEQUENCE [LARGE SCALE GENOMIC DNA]</scope>
    <source>
        <strain evidence="10 11">NIES-3715</strain>
    </source>
</reference>
<evidence type="ECO:0000313" key="10">
    <source>
        <dbReference type="EMBL" id="GFH57916.1"/>
    </source>
</evidence>
<keyword evidence="11" id="KW-1185">Reference proteome</keyword>
<dbReference type="PANTHER" id="PTHR12653">
    <property type="entry name" value="NADH-UBIQUINONE OXIDOREDUCTASE 13 KD-B SUBUNIT"/>
    <property type="match status" value="1"/>
</dbReference>
<evidence type="ECO:0000256" key="4">
    <source>
        <dbReference type="ARBA" id="ARBA00022660"/>
    </source>
</evidence>
<dbReference type="InterPro" id="IPR006806">
    <property type="entry name" value="NDUFA5"/>
</dbReference>
<evidence type="ECO:0000256" key="7">
    <source>
        <dbReference type="ARBA" id="ARBA00023128"/>
    </source>
</evidence>
<accession>A0AAD3HC85</accession>
<keyword evidence="8" id="KW-0472">Membrane</keyword>
<dbReference type="GO" id="GO:0005743">
    <property type="term" value="C:mitochondrial inner membrane"/>
    <property type="evidence" value="ECO:0007669"/>
    <property type="project" value="UniProtKB-SubCell"/>
</dbReference>
<keyword evidence="6" id="KW-0249">Electron transport</keyword>
<comment type="subcellular location">
    <subcellularLocation>
        <location evidence="1">Mitochondrion inner membrane</location>
        <topology evidence="1">Peripheral membrane protein</topology>
        <orientation evidence="1">Matrix side</orientation>
    </subcellularLocation>
</comment>
<evidence type="ECO:0000256" key="8">
    <source>
        <dbReference type="ARBA" id="ARBA00023136"/>
    </source>
</evidence>
<evidence type="ECO:0008006" key="12">
    <source>
        <dbReference type="Google" id="ProtNLM"/>
    </source>
</evidence>
<dbReference type="AlphaFoldDB" id="A0AAD3HC85"/>
<dbReference type="EMBL" id="BLLK01000060">
    <property type="protein sequence ID" value="GFH57916.1"/>
    <property type="molecule type" value="Genomic_DNA"/>
</dbReference>
<keyword evidence="7" id="KW-0496">Mitochondrion</keyword>
<keyword evidence="3" id="KW-0813">Transport</keyword>
<evidence type="ECO:0000256" key="2">
    <source>
        <dbReference type="ARBA" id="ARBA00010261"/>
    </source>
</evidence>
<organism evidence="10 11">
    <name type="scientific">Chaetoceros tenuissimus</name>
    <dbReference type="NCBI Taxonomy" id="426638"/>
    <lineage>
        <taxon>Eukaryota</taxon>
        <taxon>Sar</taxon>
        <taxon>Stramenopiles</taxon>
        <taxon>Ochrophyta</taxon>
        <taxon>Bacillariophyta</taxon>
        <taxon>Coscinodiscophyceae</taxon>
        <taxon>Chaetocerotophycidae</taxon>
        <taxon>Chaetocerotales</taxon>
        <taxon>Chaetocerotaceae</taxon>
        <taxon>Chaetoceros</taxon>
    </lineage>
</organism>
<keyword evidence="5" id="KW-0999">Mitochondrion inner membrane</keyword>
<name>A0AAD3HC85_9STRA</name>
<evidence type="ECO:0000256" key="6">
    <source>
        <dbReference type="ARBA" id="ARBA00022982"/>
    </source>
</evidence>
<dbReference type="GO" id="GO:0022904">
    <property type="term" value="P:respiratory electron transport chain"/>
    <property type="evidence" value="ECO:0007669"/>
    <property type="project" value="InterPro"/>
</dbReference>
<proteinExistence type="inferred from homology"/>
<keyword evidence="4" id="KW-0679">Respiratory chain</keyword>
<dbReference type="Pfam" id="PF04716">
    <property type="entry name" value="ETC_C1_NDUFA5"/>
    <property type="match status" value="1"/>
</dbReference>
<gene>
    <name evidence="10" type="ORF">CTEN210_14392</name>
</gene>
<dbReference type="PANTHER" id="PTHR12653:SF0">
    <property type="entry name" value="NADH DEHYDROGENASE [UBIQUINONE] 1 ALPHA SUBCOMPLEX SUBUNIT 5"/>
    <property type="match status" value="1"/>
</dbReference>
<protein>
    <recommendedName>
        <fullName evidence="12">NADH dehydrogenase [ubiquinone] 1 alpha subcomplex subunit 5</fullName>
    </recommendedName>
</protein>
<evidence type="ECO:0000256" key="9">
    <source>
        <dbReference type="SAM" id="MobiDB-lite"/>
    </source>
</evidence>
<comment type="caution">
    <text evidence="10">The sequence shown here is derived from an EMBL/GenBank/DDBJ whole genome shotgun (WGS) entry which is preliminary data.</text>
</comment>
<evidence type="ECO:0000256" key="5">
    <source>
        <dbReference type="ARBA" id="ARBA00022792"/>
    </source>
</evidence>
<evidence type="ECO:0000256" key="1">
    <source>
        <dbReference type="ARBA" id="ARBA00004443"/>
    </source>
</evidence>
<evidence type="ECO:0000313" key="11">
    <source>
        <dbReference type="Proteomes" id="UP001054902"/>
    </source>
</evidence>